<evidence type="ECO:0000313" key="4">
    <source>
        <dbReference type="Proteomes" id="UP000271678"/>
    </source>
</evidence>
<dbReference type="InterPro" id="IPR029058">
    <property type="entry name" value="AB_hydrolase_fold"/>
</dbReference>
<dbReference type="Pfam" id="PF12697">
    <property type="entry name" value="Abhydrolase_6"/>
    <property type="match status" value="1"/>
</dbReference>
<dbReference type="Proteomes" id="UP000271678">
    <property type="component" value="Unassembled WGS sequence"/>
</dbReference>
<name>A0A3M9ME95_9MICO</name>
<dbReference type="SUPFAM" id="SSF53474">
    <property type="entry name" value="alpha/beta-Hydrolases"/>
    <property type="match status" value="1"/>
</dbReference>
<sequence>MNQEAVSRVIKVNGLSCHYLEWGDPGAPPVLLLHGLRSYAATWQQTAQALAGDHRLIAPDFRGRGDSSWDPQRRYYAEYYVRDMKQLIHQVVRPPLTVVGHSLGGTVGYLLAAQCPELVRALVIEDIGPGSSAGGRGAERIRREMRATPSGFDSLDSVRDYWRKLRPGISEDALASRVDNTVQLVGDGRYAWKLDMEGIAEARLNPDPAVVVDLWPAVDALRCPTLVLRGERSDFLSSDVCRQMAERQPLIRWDEIPAAAHYAHDDNPGAFQARLTQFLAEVRA</sequence>
<dbReference type="PRINTS" id="PR00111">
    <property type="entry name" value="ABHYDROLASE"/>
</dbReference>
<dbReference type="RefSeq" id="WP_123271137.1">
    <property type="nucleotide sequence ID" value="NZ_RJJQ01000007.1"/>
</dbReference>
<dbReference type="PANTHER" id="PTHR46118">
    <property type="entry name" value="PROTEIN ABHD11"/>
    <property type="match status" value="1"/>
</dbReference>
<keyword evidence="4" id="KW-1185">Reference proteome</keyword>
<evidence type="ECO:0000259" key="2">
    <source>
        <dbReference type="Pfam" id="PF12697"/>
    </source>
</evidence>
<protein>
    <submittedName>
        <fullName evidence="3">Alpha/beta fold hydrolase</fullName>
    </submittedName>
</protein>
<organism evidence="3 4">
    <name type="scientific">Flexivirga caeni</name>
    <dbReference type="NCBI Taxonomy" id="2294115"/>
    <lineage>
        <taxon>Bacteria</taxon>
        <taxon>Bacillati</taxon>
        <taxon>Actinomycetota</taxon>
        <taxon>Actinomycetes</taxon>
        <taxon>Micrococcales</taxon>
        <taxon>Dermacoccaceae</taxon>
        <taxon>Flexivirga</taxon>
    </lineage>
</organism>
<proteinExistence type="predicted"/>
<dbReference type="PANTHER" id="PTHR46118:SF4">
    <property type="entry name" value="PROTEIN ABHD11"/>
    <property type="match status" value="1"/>
</dbReference>
<evidence type="ECO:0000313" key="3">
    <source>
        <dbReference type="EMBL" id="RNI22938.1"/>
    </source>
</evidence>
<dbReference type="OrthoDB" id="2987348at2"/>
<dbReference type="AlphaFoldDB" id="A0A3M9ME95"/>
<evidence type="ECO:0000256" key="1">
    <source>
        <dbReference type="ARBA" id="ARBA00022801"/>
    </source>
</evidence>
<dbReference type="EMBL" id="RJJQ01000007">
    <property type="protein sequence ID" value="RNI22938.1"/>
    <property type="molecule type" value="Genomic_DNA"/>
</dbReference>
<dbReference type="GO" id="GO:0016787">
    <property type="term" value="F:hydrolase activity"/>
    <property type="evidence" value="ECO:0007669"/>
    <property type="project" value="UniProtKB-KW"/>
</dbReference>
<gene>
    <name evidence="3" type="ORF">EFY87_09035</name>
</gene>
<dbReference type="Gene3D" id="3.40.50.1820">
    <property type="entry name" value="alpha/beta hydrolase"/>
    <property type="match status" value="1"/>
</dbReference>
<accession>A0A3M9ME95</accession>
<dbReference type="InterPro" id="IPR000073">
    <property type="entry name" value="AB_hydrolase_1"/>
</dbReference>
<reference evidence="3 4" key="1">
    <citation type="submission" date="2018-11" db="EMBL/GenBank/DDBJ databases">
        <title>Draft genome of Simplicispira Flexivirga sp. BO-16.</title>
        <authorList>
            <person name="Im W.T."/>
        </authorList>
    </citation>
    <scope>NUCLEOTIDE SEQUENCE [LARGE SCALE GENOMIC DNA]</scope>
    <source>
        <strain evidence="3 4">BO-16</strain>
    </source>
</reference>
<feature type="domain" description="AB hydrolase-1" evidence="2">
    <location>
        <begin position="30"/>
        <end position="271"/>
    </location>
</feature>
<keyword evidence="1 3" id="KW-0378">Hydrolase</keyword>
<comment type="caution">
    <text evidence="3">The sequence shown here is derived from an EMBL/GenBank/DDBJ whole genome shotgun (WGS) entry which is preliminary data.</text>
</comment>